<dbReference type="Gene3D" id="1.20.120.1780">
    <property type="entry name" value="UbiA prenyltransferase"/>
    <property type="match status" value="1"/>
</dbReference>
<evidence type="ECO:0000256" key="4">
    <source>
        <dbReference type="ARBA" id="ARBA00023136"/>
    </source>
</evidence>
<keyword evidence="2" id="KW-0812">Transmembrane</keyword>
<dbReference type="Proteomes" id="UP000433406">
    <property type="component" value="Unassembled WGS sequence"/>
</dbReference>
<proteinExistence type="predicted"/>
<accession>A0A6I3J9D1</accession>
<reference evidence="5 6" key="1">
    <citation type="submission" date="2019-10" db="EMBL/GenBank/DDBJ databases">
        <title>Nocardioides novel species isolated from the excrement of Marmot.</title>
        <authorList>
            <person name="Zhang G."/>
        </authorList>
    </citation>
    <scope>NUCLEOTIDE SEQUENCE [LARGE SCALE GENOMIC DNA]</scope>
    <source>
        <strain evidence="6">zg-579</strain>
    </source>
</reference>
<dbReference type="NCBIfam" id="NF009608">
    <property type="entry name" value="PRK13105.1"/>
    <property type="match status" value="1"/>
</dbReference>
<sequence>MTVGATASAGHRAPRRGPLPLVGQVLASSRPLSWVNTAYPFAAAYLLAGGAVDAVLVLGALWFLVPYNLLMYGVNDVFDYESDIRNPRKGGVEGVVLDRSVHRLTIVAAVLTNLPFVVYLLAVGDGVARLVLLVSVLAVVAYSAPVLRFKERPFLDSLTSSTHFVSPAVLGLALADTPVEETTVAAVVGFFLWGIGSHAFGAVQDVVADRAGGIASIGTVIGARGTVWFALGAYVAAGLVLLALPWPGTLAAALVLPYVANVAPFLRVTDETCEGANPGWRRFLWLNYLTGFLITQLFIWIALR</sequence>
<dbReference type="GO" id="GO:0016765">
    <property type="term" value="F:transferase activity, transferring alkyl or aryl (other than methyl) groups"/>
    <property type="evidence" value="ECO:0007669"/>
    <property type="project" value="InterPro"/>
</dbReference>
<keyword evidence="5" id="KW-0808">Transferase</keyword>
<dbReference type="PANTHER" id="PTHR42723:SF1">
    <property type="entry name" value="CHLOROPHYLL SYNTHASE, CHLOROPLASTIC"/>
    <property type="match status" value="1"/>
</dbReference>
<name>A0A6I3J9D1_9ACTN</name>
<evidence type="ECO:0000313" key="6">
    <source>
        <dbReference type="Proteomes" id="UP000433406"/>
    </source>
</evidence>
<dbReference type="GO" id="GO:0016020">
    <property type="term" value="C:membrane"/>
    <property type="evidence" value="ECO:0007669"/>
    <property type="project" value="UniProtKB-SubCell"/>
</dbReference>
<dbReference type="Gene3D" id="1.10.357.140">
    <property type="entry name" value="UbiA prenyltransferase"/>
    <property type="match status" value="1"/>
</dbReference>
<keyword evidence="4" id="KW-0472">Membrane</keyword>
<keyword evidence="6" id="KW-1185">Reference proteome</keyword>
<dbReference type="InterPro" id="IPR000537">
    <property type="entry name" value="UbiA_prenyltransferase"/>
</dbReference>
<comment type="subcellular location">
    <subcellularLocation>
        <location evidence="1">Membrane</location>
        <topology evidence="1">Multi-pass membrane protein</topology>
    </subcellularLocation>
</comment>
<keyword evidence="3" id="KW-1133">Transmembrane helix</keyword>
<evidence type="ECO:0000256" key="2">
    <source>
        <dbReference type="ARBA" id="ARBA00022692"/>
    </source>
</evidence>
<dbReference type="EMBL" id="WLCI01000004">
    <property type="protein sequence ID" value="MTB94300.1"/>
    <property type="molecule type" value="Genomic_DNA"/>
</dbReference>
<dbReference type="PANTHER" id="PTHR42723">
    <property type="entry name" value="CHLOROPHYLL SYNTHASE"/>
    <property type="match status" value="1"/>
</dbReference>
<protein>
    <submittedName>
        <fullName evidence="5">Prenyltransferase</fullName>
    </submittedName>
</protein>
<evidence type="ECO:0000256" key="1">
    <source>
        <dbReference type="ARBA" id="ARBA00004141"/>
    </source>
</evidence>
<dbReference type="Pfam" id="PF01040">
    <property type="entry name" value="UbiA"/>
    <property type="match status" value="1"/>
</dbReference>
<dbReference type="InterPro" id="IPR050475">
    <property type="entry name" value="Prenyltransferase_related"/>
</dbReference>
<evidence type="ECO:0000256" key="3">
    <source>
        <dbReference type="ARBA" id="ARBA00022989"/>
    </source>
</evidence>
<organism evidence="5 6">
    <name type="scientific">Nocardioides marmotae</name>
    <dbReference type="NCBI Taxonomy" id="2663857"/>
    <lineage>
        <taxon>Bacteria</taxon>
        <taxon>Bacillati</taxon>
        <taxon>Actinomycetota</taxon>
        <taxon>Actinomycetes</taxon>
        <taxon>Propionibacteriales</taxon>
        <taxon>Nocardioidaceae</taxon>
        <taxon>Nocardioides</taxon>
    </lineage>
</organism>
<dbReference type="InterPro" id="IPR044878">
    <property type="entry name" value="UbiA_sf"/>
</dbReference>
<dbReference type="AlphaFoldDB" id="A0A6I3J9D1"/>
<gene>
    <name evidence="5" type="ORF">GGQ22_04305</name>
</gene>
<dbReference type="CDD" id="cd13966">
    <property type="entry name" value="PT_UbiA_4"/>
    <property type="match status" value="1"/>
</dbReference>
<comment type="caution">
    <text evidence="5">The sequence shown here is derived from an EMBL/GenBank/DDBJ whole genome shotgun (WGS) entry which is preliminary data.</text>
</comment>
<evidence type="ECO:0000313" key="5">
    <source>
        <dbReference type="EMBL" id="MTB94300.1"/>
    </source>
</evidence>